<sequence length="105" mass="11806">MHVEVEMILGTGLGNRVCVRCNKDFFNDDLIVNSAMQKLLQYCHSHENGGTFTKELVMMSEGKSWTDSETNLMKMDIIALLEKKGFKIVAATSIDQGREMLMLSS</sequence>
<keyword evidence="2" id="KW-1185">Reference proteome</keyword>
<dbReference type="EMBL" id="CACRXK020012777">
    <property type="protein sequence ID" value="CAB4023983.1"/>
    <property type="molecule type" value="Genomic_DNA"/>
</dbReference>
<protein>
    <submittedName>
        <fullName evidence="1">Uncharacterized protein</fullName>
    </submittedName>
</protein>
<evidence type="ECO:0000313" key="2">
    <source>
        <dbReference type="Proteomes" id="UP001152795"/>
    </source>
</evidence>
<dbReference type="Proteomes" id="UP001152795">
    <property type="component" value="Unassembled WGS sequence"/>
</dbReference>
<organism evidence="1 2">
    <name type="scientific">Paramuricea clavata</name>
    <name type="common">Red gorgonian</name>
    <name type="synonym">Violescent sea-whip</name>
    <dbReference type="NCBI Taxonomy" id="317549"/>
    <lineage>
        <taxon>Eukaryota</taxon>
        <taxon>Metazoa</taxon>
        <taxon>Cnidaria</taxon>
        <taxon>Anthozoa</taxon>
        <taxon>Octocorallia</taxon>
        <taxon>Malacalcyonacea</taxon>
        <taxon>Plexauridae</taxon>
        <taxon>Paramuricea</taxon>
    </lineage>
</organism>
<gene>
    <name evidence="1" type="ORF">PACLA_8A020541</name>
</gene>
<evidence type="ECO:0000313" key="1">
    <source>
        <dbReference type="EMBL" id="CAB4023983.1"/>
    </source>
</evidence>
<proteinExistence type="predicted"/>
<comment type="caution">
    <text evidence="1">The sequence shown here is derived from an EMBL/GenBank/DDBJ whole genome shotgun (WGS) entry which is preliminary data.</text>
</comment>
<reference evidence="1" key="1">
    <citation type="submission" date="2020-04" db="EMBL/GenBank/DDBJ databases">
        <authorList>
            <person name="Alioto T."/>
            <person name="Alioto T."/>
            <person name="Gomez Garrido J."/>
        </authorList>
    </citation>
    <scope>NUCLEOTIDE SEQUENCE</scope>
    <source>
        <strain evidence="1">A484AB</strain>
    </source>
</reference>
<name>A0A7D9L2A6_PARCT</name>
<accession>A0A7D9L2A6</accession>
<dbReference type="AlphaFoldDB" id="A0A7D9L2A6"/>